<name>A0A7R9GYM6_TIMPO</name>
<reference evidence="1" key="1">
    <citation type="submission" date="2020-11" db="EMBL/GenBank/DDBJ databases">
        <authorList>
            <person name="Tran Van P."/>
        </authorList>
    </citation>
    <scope>NUCLEOTIDE SEQUENCE</scope>
</reference>
<organism evidence="1">
    <name type="scientific">Timema poppense</name>
    <name type="common">Walking stick</name>
    <dbReference type="NCBI Taxonomy" id="170557"/>
    <lineage>
        <taxon>Eukaryota</taxon>
        <taxon>Metazoa</taxon>
        <taxon>Ecdysozoa</taxon>
        <taxon>Arthropoda</taxon>
        <taxon>Hexapoda</taxon>
        <taxon>Insecta</taxon>
        <taxon>Pterygota</taxon>
        <taxon>Neoptera</taxon>
        <taxon>Polyneoptera</taxon>
        <taxon>Phasmatodea</taxon>
        <taxon>Timematodea</taxon>
        <taxon>Timematoidea</taxon>
        <taxon>Timematidae</taxon>
        <taxon>Timema</taxon>
    </lineage>
</organism>
<dbReference type="AlphaFoldDB" id="A0A7R9GYM6"/>
<dbReference type="EMBL" id="OD001261">
    <property type="protein sequence ID" value="CAD7401234.1"/>
    <property type="molecule type" value="Genomic_DNA"/>
</dbReference>
<gene>
    <name evidence="1" type="ORF">TPSB3V08_LOCUS2991</name>
</gene>
<evidence type="ECO:0000313" key="1">
    <source>
        <dbReference type="EMBL" id="CAD7401234.1"/>
    </source>
</evidence>
<sequence length="162" mass="17753">MTSRAKMMVLMAMTKKIEENSEDGIIQNIVTHELSTNGTNHTEAEGYSDIHVVSTGHKGVAMVSKTKIDVKLGKWLETTELNSHFTHSMQCILERELILHYIAHGRALLCILEDDFIFNSGVVGRVVGGGHTYCSYAPKVSAEGVPLVVNATTKSRLPVVES</sequence>
<protein>
    <submittedName>
        <fullName evidence="1">Uncharacterized protein</fullName>
    </submittedName>
</protein>
<accession>A0A7R9GYM6</accession>
<proteinExistence type="predicted"/>